<gene>
    <name evidence="1" type="ORF">QBC34DRAFT_374940</name>
</gene>
<comment type="caution">
    <text evidence="1">The sequence shown here is derived from an EMBL/GenBank/DDBJ whole genome shotgun (WGS) entry which is preliminary data.</text>
</comment>
<accession>A0AAV9H5F4</accession>
<reference evidence="1" key="1">
    <citation type="journal article" date="2023" name="Mol. Phylogenet. Evol.">
        <title>Genome-scale phylogeny and comparative genomics of the fungal order Sordariales.</title>
        <authorList>
            <person name="Hensen N."/>
            <person name="Bonometti L."/>
            <person name="Westerberg I."/>
            <person name="Brannstrom I.O."/>
            <person name="Guillou S."/>
            <person name="Cros-Aarteil S."/>
            <person name="Calhoun S."/>
            <person name="Haridas S."/>
            <person name="Kuo A."/>
            <person name="Mondo S."/>
            <person name="Pangilinan J."/>
            <person name="Riley R."/>
            <person name="LaButti K."/>
            <person name="Andreopoulos B."/>
            <person name="Lipzen A."/>
            <person name="Chen C."/>
            <person name="Yan M."/>
            <person name="Daum C."/>
            <person name="Ng V."/>
            <person name="Clum A."/>
            <person name="Steindorff A."/>
            <person name="Ohm R.A."/>
            <person name="Martin F."/>
            <person name="Silar P."/>
            <person name="Natvig D.O."/>
            <person name="Lalanne C."/>
            <person name="Gautier V."/>
            <person name="Ament-Velasquez S.L."/>
            <person name="Kruys A."/>
            <person name="Hutchinson M.I."/>
            <person name="Powell A.J."/>
            <person name="Barry K."/>
            <person name="Miller A.N."/>
            <person name="Grigoriev I.V."/>
            <person name="Debuchy R."/>
            <person name="Gladieux P."/>
            <person name="Hiltunen Thoren M."/>
            <person name="Johannesson H."/>
        </authorList>
    </citation>
    <scope>NUCLEOTIDE SEQUENCE</scope>
    <source>
        <strain evidence="1">PSN243</strain>
    </source>
</reference>
<evidence type="ECO:0000313" key="2">
    <source>
        <dbReference type="Proteomes" id="UP001321760"/>
    </source>
</evidence>
<name>A0AAV9H5F4_9PEZI</name>
<sequence length="339" mass="37886">MAGPNLRSLPEEILSMIVTELLEESVVSVETASQCPSWLTCPPEDSLLALDDIGQHRVFSDTLRVLTVSILNVPHTFDDFDDCVNNGAYKAARALQSAALSCGLSDTIGRAVAAFPNLRRVQIRASDTYPWGAKALEERIGCPLAGSFCSLFHINGWQFDKLGCFIRGVIHRTIEALNGPNPLQHILHTDRLEFFDLTPPSMMQDVTEGLNDGTEVFRSFIRAISGFRPLLFKFEKAASDSELEDDMYDFDHGLDSAFIEGLSVCYMPLLRQFILYDGSSSLEFEQFEGGKPTGKRTTDMEFKFSVPGGHTRNDIEKFVVEQEEEEEEEEEFGLSEESE</sequence>
<reference evidence="1" key="2">
    <citation type="submission" date="2023-05" db="EMBL/GenBank/DDBJ databases">
        <authorList>
            <consortium name="Lawrence Berkeley National Laboratory"/>
            <person name="Steindorff A."/>
            <person name="Hensen N."/>
            <person name="Bonometti L."/>
            <person name="Westerberg I."/>
            <person name="Brannstrom I.O."/>
            <person name="Guillou S."/>
            <person name="Cros-Aarteil S."/>
            <person name="Calhoun S."/>
            <person name="Haridas S."/>
            <person name="Kuo A."/>
            <person name="Mondo S."/>
            <person name="Pangilinan J."/>
            <person name="Riley R."/>
            <person name="Labutti K."/>
            <person name="Andreopoulos B."/>
            <person name="Lipzen A."/>
            <person name="Chen C."/>
            <person name="Yanf M."/>
            <person name="Daum C."/>
            <person name="Ng V."/>
            <person name="Clum A."/>
            <person name="Ohm R."/>
            <person name="Martin F."/>
            <person name="Silar P."/>
            <person name="Natvig D."/>
            <person name="Lalanne C."/>
            <person name="Gautier V."/>
            <person name="Ament-Velasquez S.L."/>
            <person name="Kruys A."/>
            <person name="Hutchinson M.I."/>
            <person name="Powell A.J."/>
            <person name="Barry K."/>
            <person name="Miller A.N."/>
            <person name="Grigoriev I.V."/>
            <person name="Debuchy R."/>
            <person name="Gladieux P."/>
            <person name="Thoren M.H."/>
            <person name="Johannesson H."/>
        </authorList>
    </citation>
    <scope>NUCLEOTIDE SEQUENCE</scope>
    <source>
        <strain evidence="1">PSN243</strain>
    </source>
</reference>
<protein>
    <recommendedName>
        <fullName evidence="3">F-box domain-containing protein</fullName>
    </recommendedName>
</protein>
<organism evidence="1 2">
    <name type="scientific">Podospora aff. communis PSN243</name>
    <dbReference type="NCBI Taxonomy" id="3040156"/>
    <lineage>
        <taxon>Eukaryota</taxon>
        <taxon>Fungi</taxon>
        <taxon>Dikarya</taxon>
        <taxon>Ascomycota</taxon>
        <taxon>Pezizomycotina</taxon>
        <taxon>Sordariomycetes</taxon>
        <taxon>Sordariomycetidae</taxon>
        <taxon>Sordariales</taxon>
        <taxon>Podosporaceae</taxon>
        <taxon>Podospora</taxon>
    </lineage>
</organism>
<dbReference type="EMBL" id="MU865915">
    <property type="protein sequence ID" value="KAK4455169.1"/>
    <property type="molecule type" value="Genomic_DNA"/>
</dbReference>
<evidence type="ECO:0008006" key="3">
    <source>
        <dbReference type="Google" id="ProtNLM"/>
    </source>
</evidence>
<dbReference type="AlphaFoldDB" id="A0AAV9H5F4"/>
<keyword evidence="2" id="KW-1185">Reference proteome</keyword>
<evidence type="ECO:0000313" key="1">
    <source>
        <dbReference type="EMBL" id="KAK4455169.1"/>
    </source>
</evidence>
<proteinExistence type="predicted"/>
<dbReference type="Proteomes" id="UP001321760">
    <property type="component" value="Unassembled WGS sequence"/>
</dbReference>